<reference evidence="2 3" key="1">
    <citation type="submission" date="2024-06" db="EMBL/GenBank/DDBJ databases">
        <title>Genomic Encyclopedia of Type Strains, Phase IV (KMG-IV): sequencing the most valuable type-strain genomes for metagenomic binning, comparative biology and taxonomic classification.</title>
        <authorList>
            <person name="Goeker M."/>
        </authorList>
    </citation>
    <scope>NUCLEOTIDE SEQUENCE [LARGE SCALE GENOMIC DNA]</scope>
    <source>
        <strain evidence="2 3">DSM 17809</strain>
    </source>
</reference>
<sequence length="63" mass="6534">MSQRPSDLAQILFVPAVLAAVSGAGLVLALLVDGPLDALTWPAIGAPPAVILWALAKRRAPRH</sequence>
<comment type="caution">
    <text evidence="2">The sequence shown here is derived from an EMBL/GenBank/DDBJ whole genome shotgun (WGS) entry which is preliminary data.</text>
</comment>
<evidence type="ECO:0000256" key="1">
    <source>
        <dbReference type="SAM" id="Phobius"/>
    </source>
</evidence>
<feature type="transmembrane region" description="Helical" evidence="1">
    <location>
        <begin position="12"/>
        <end position="32"/>
    </location>
</feature>
<organism evidence="2 3">
    <name type="scientific">Phenylobacterium koreense</name>
    <dbReference type="NCBI Taxonomy" id="266125"/>
    <lineage>
        <taxon>Bacteria</taxon>
        <taxon>Pseudomonadati</taxon>
        <taxon>Pseudomonadota</taxon>
        <taxon>Alphaproteobacteria</taxon>
        <taxon>Caulobacterales</taxon>
        <taxon>Caulobacteraceae</taxon>
        <taxon>Phenylobacterium</taxon>
    </lineage>
</organism>
<feature type="transmembrane region" description="Helical" evidence="1">
    <location>
        <begin position="38"/>
        <end position="56"/>
    </location>
</feature>
<keyword evidence="1" id="KW-0812">Transmembrane</keyword>
<dbReference type="RefSeq" id="WP_331929945.1">
    <property type="nucleotide sequence ID" value="NZ_JBEPLU010000001.1"/>
</dbReference>
<keyword evidence="1" id="KW-1133">Transmembrane helix</keyword>
<name>A0ABV2EEG3_9CAUL</name>
<accession>A0ABV2EEG3</accession>
<keyword evidence="3" id="KW-1185">Reference proteome</keyword>
<evidence type="ECO:0000313" key="3">
    <source>
        <dbReference type="Proteomes" id="UP001549110"/>
    </source>
</evidence>
<evidence type="ECO:0000313" key="2">
    <source>
        <dbReference type="EMBL" id="MET3525410.1"/>
    </source>
</evidence>
<keyword evidence="1" id="KW-0472">Membrane</keyword>
<dbReference type="Proteomes" id="UP001549110">
    <property type="component" value="Unassembled WGS sequence"/>
</dbReference>
<dbReference type="EMBL" id="JBEPLU010000001">
    <property type="protein sequence ID" value="MET3525410.1"/>
    <property type="molecule type" value="Genomic_DNA"/>
</dbReference>
<gene>
    <name evidence="2" type="ORF">ABID41_000505</name>
</gene>
<proteinExistence type="predicted"/>
<protein>
    <submittedName>
        <fullName evidence="2">Uncharacterized protein</fullName>
    </submittedName>
</protein>